<feature type="region of interest" description="G1" evidence="8">
    <location>
        <begin position="16"/>
        <end position="23"/>
    </location>
</feature>
<name>A0ABS7DK42_9FIRM</name>
<keyword evidence="13" id="KW-1185">Reference proteome</keyword>
<feature type="region of interest" description="G4" evidence="8">
    <location>
        <begin position="125"/>
        <end position="128"/>
    </location>
</feature>
<dbReference type="InterPro" id="IPR009019">
    <property type="entry name" value="KH_sf_prok-type"/>
</dbReference>
<keyword evidence="6 7" id="KW-0472">Membrane</keyword>
<gene>
    <name evidence="7 12" type="primary">era</name>
    <name evidence="12" type="ORF">J5W02_02400</name>
</gene>
<dbReference type="InterPro" id="IPR027417">
    <property type="entry name" value="P-loop_NTPase"/>
</dbReference>
<keyword evidence="7" id="KW-0699">rRNA-binding</keyword>
<comment type="caution">
    <text evidence="12">The sequence shown here is derived from an EMBL/GenBank/DDBJ whole genome shotgun (WGS) entry which is preliminary data.</text>
</comment>
<proteinExistence type="inferred from homology"/>
<evidence type="ECO:0000259" key="11">
    <source>
        <dbReference type="PROSITE" id="PS51713"/>
    </source>
</evidence>
<evidence type="ECO:0000313" key="12">
    <source>
        <dbReference type="EMBL" id="MBW7571653.1"/>
    </source>
</evidence>
<dbReference type="InterPro" id="IPR015946">
    <property type="entry name" value="KH_dom-like_a/b"/>
</dbReference>
<protein>
    <recommendedName>
        <fullName evidence="2 7">GTPase Era</fullName>
    </recommendedName>
</protein>
<evidence type="ECO:0000256" key="7">
    <source>
        <dbReference type="HAMAP-Rule" id="MF_00367"/>
    </source>
</evidence>
<dbReference type="Pfam" id="PF01926">
    <property type="entry name" value="MMR_HSR1"/>
    <property type="match status" value="1"/>
</dbReference>
<keyword evidence="7" id="KW-0963">Cytoplasm</keyword>
<dbReference type="Gene3D" id="3.30.300.20">
    <property type="match status" value="1"/>
</dbReference>
<keyword evidence="7" id="KW-1003">Cell membrane</keyword>
<dbReference type="PRINTS" id="PR00326">
    <property type="entry name" value="GTP1OBG"/>
</dbReference>
<dbReference type="Proteomes" id="UP000719942">
    <property type="component" value="Unassembled WGS sequence"/>
</dbReference>
<feature type="binding site" evidence="7">
    <location>
        <begin position="125"/>
        <end position="128"/>
    </location>
    <ligand>
        <name>GTP</name>
        <dbReference type="ChEBI" id="CHEBI:37565"/>
    </ligand>
</feature>
<dbReference type="PANTHER" id="PTHR42698:SF1">
    <property type="entry name" value="GTPASE ERA, MITOCHONDRIAL"/>
    <property type="match status" value="1"/>
</dbReference>
<comment type="function">
    <text evidence="7">An essential GTPase that binds both GDP and GTP, with rapid nucleotide exchange. Plays a role in 16S rRNA processing and 30S ribosomal subunit biogenesis and possibly also in cell cycle regulation and energy metabolism.</text>
</comment>
<dbReference type="InterPro" id="IPR006073">
    <property type="entry name" value="GTP-bd"/>
</dbReference>
<dbReference type="InterPro" id="IPR030388">
    <property type="entry name" value="G_ERA_dom"/>
</dbReference>
<evidence type="ECO:0000256" key="6">
    <source>
        <dbReference type="ARBA" id="ARBA00023136"/>
    </source>
</evidence>
<feature type="domain" description="Era-type G" evidence="11">
    <location>
        <begin position="8"/>
        <end position="177"/>
    </location>
</feature>
<evidence type="ECO:0000313" key="13">
    <source>
        <dbReference type="Proteomes" id="UP000719942"/>
    </source>
</evidence>
<sequence>MVDQKNEKSAFIAIVGRPNVGKSSLLNAMIGQKVAIVSNKPQTTRTRIMGVLTRGEYQLVFIDTPGLLKPHNQLGEYMVRSVTESVSGVDACLLVVEAGKKISPADQALIERFKSLGIPAILAINKIDLLQDKSVLMSQISELSALYDFEAVVPVSAIDGNGIKDLTGELEKLAMPGGHFFEEDTLTDQPERVLAAEIIREKLLRLCSKEVPHGIAVVVENMHERGDKSGITDLEATIFCEKESHKGIIIGKDGAMLKKVGTLARTDMERFFDCKINLKLWVKVKEDWRNRTAVLRSLGFDSNSFNS</sequence>
<dbReference type="InterPro" id="IPR005662">
    <property type="entry name" value="GTPase_Era-like"/>
</dbReference>
<dbReference type="PANTHER" id="PTHR42698">
    <property type="entry name" value="GTPASE ERA"/>
    <property type="match status" value="1"/>
</dbReference>
<feature type="domain" description="KH type-2" evidence="10">
    <location>
        <begin position="234"/>
        <end position="286"/>
    </location>
</feature>
<keyword evidence="5 7" id="KW-0342">GTP-binding</keyword>
<feature type="binding site" evidence="7">
    <location>
        <begin position="16"/>
        <end position="23"/>
    </location>
    <ligand>
        <name>GTP</name>
        <dbReference type="ChEBI" id="CHEBI:37565"/>
    </ligand>
</feature>
<evidence type="ECO:0000256" key="2">
    <source>
        <dbReference type="ARBA" id="ARBA00020484"/>
    </source>
</evidence>
<feature type="region of interest" description="G3" evidence="8">
    <location>
        <begin position="63"/>
        <end position="66"/>
    </location>
</feature>
<evidence type="ECO:0000256" key="9">
    <source>
        <dbReference type="RuleBase" id="RU003761"/>
    </source>
</evidence>
<evidence type="ECO:0000256" key="8">
    <source>
        <dbReference type="PROSITE-ProRule" id="PRU01050"/>
    </source>
</evidence>
<feature type="binding site" evidence="7">
    <location>
        <begin position="63"/>
        <end position="67"/>
    </location>
    <ligand>
        <name>GTP</name>
        <dbReference type="ChEBI" id="CHEBI:37565"/>
    </ligand>
</feature>
<evidence type="ECO:0000256" key="5">
    <source>
        <dbReference type="ARBA" id="ARBA00023134"/>
    </source>
</evidence>
<dbReference type="InterPro" id="IPR005225">
    <property type="entry name" value="Small_GTP-bd"/>
</dbReference>
<evidence type="ECO:0000256" key="4">
    <source>
        <dbReference type="ARBA" id="ARBA00022884"/>
    </source>
</evidence>
<comment type="similarity">
    <text evidence="1 7 8 9">Belongs to the TRAFAC class TrmE-Era-EngA-EngB-Septin-like GTPase superfamily. Era GTPase family.</text>
</comment>
<dbReference type="SUPFAM" id="SSF54814">
    <property type="entry name" value="Prokaryotic type KH domain (KH-domain type II)"/>
    <property type="match status" value="1"/>
</dbReference>
<dbReference type="Gene3D" id="3.40.50.300">
    <property type="entry name" value="P-loop containing nucleotide triphosphate hydrolases"/>
    <property type="match status" value="1"/>
</dbReference>
<comment type="subunit">
    <text evidence="7">Monomer.</text>
</comment>
<dbReference type="PROSITE" id="PS51713">
    <property type="entry name" value="G_ERA"/>
    <property type="match status" value="1"/>
</dbReference>
<dbReference type="NCBIfam" id="TIGR00436">
    <property type="entry name" value="era"/>
    <property type="match status" value="1"/>
</dbReference>
<dbReference type="CDD" id="cd04163">
    <property type="entry name" value="Era"/>
    <property type="match status" value="1"/>
</dbReference>
<keyword evidence="3 7" id="KW-0547">Nucleotide-binding</keyword>
<keyword evidence="4 7" id="KW-0694">RNA-binding</keyword>
<dbReference type="Pfam" id="PF07650">
    <property type="entry name" value="KH_2"/>
    <property type="match status" value="1"/>
</dbReference>
<dbReference type="NCBIfam" id="TIGR00231">
    <property type="entry name" value="small_GTP"/>
    <property type="match status" value="1"/>
</dbReference>
<dbReference type="CDD" id="cd22534">
    <property type="entry name" value="KH-II_Era"/>
    <property type="match status" value="1"/>
</dbReference>
<accession>A0ABS7DK42</accession>
<feature type="region of interest" description="G2" evidence="8">
    <location>
        <begin position="42"/>
        <end position="46"/>
    </location>
</feature>
<dbReference type="PROSITE" id="PS50823">
    <property type="entry name" value="KH_TYPE_2"/>
    <property type="match status" value="1"/>
</dbReference>
<dbReference type="EMBL" id="JAGFNZ010000001">
    <property type="protein sequence ID" value="MBW7571653.1"/>
    <property type="molecule type" value="Genomic_DNA"/>
</dbReference>
<dbReference type="SUPFAM" id="SSF52540">
    <property type="entry name" value="P-loop containing nucleoside triphosphate hydrolases"/>
    <property type="match status" value="1"/>
</dbReference>
<keyword evidence="7" id="KW-0690">Ribosome biogenesis</keyword>
<reference evidence="12 13" key="1">
    <citation type="submission" date="2021-03" db="EMBL/GenBank/DDBJ databases">
        <title>Caproiciproducens sp. nov. isolated from feces of cow.</title>
        <authorList>
            <person name="Choi J.-Y."/>
        </authorList>
    </citation>
    <scope>NUCLEOTIDE SEQUENCE [LARGE SCALE GENOMIC DNA]</scope>
    <source>
        <strain evidence="12 13">AGMB10547</strain>
    </source>
</reference>
<evidence type="ECO:0000256" key="3">
    <source>
        <dbReference type="ARBA" id="ARBA00022741"/>
    </source>
</evidence>
<dbReference type="HAMAP" id="MF_00367">
    <property type="entry name" value="GTPase_Era"/>
    <property type="match status" value="1"/>
</dbReference>
<comment type="subcellular location">
    <subcellularLocation>
        <location evidence="7">Cytoplasm</location>
    </subcellularLocation>
    <subcellularLocation>
        <location evidence="7">Cell membrane</location>
        <topology evidence="7">Peripheral membrane protein</topology>
    </subcellularLocation>
</comment>
<feature type="region of interest" description="G5" evidence="8">
    <location>
        <begin position="155"/>
        <end position="157"/>
    </location>
</feature>
<dbReference type="NCBIfam" id="NF000908">
    <property type="entry name" value="PRK00089.1"/>
    <property type="match status" value="1"/>
</dbReference>
<evidence type="ECO:0000259" key="10">
    <source>
        <dbReference type="PROSITE" id="PS50823"/>
    </source>
</evidence>
<evidence type="ECO:0000256" key="1">
    <source>
        <dbReference type="ARBA" id="ARBA00007921"/>
    </source>
</evidence>
<dbReference type="InterPro" id="IPR004044">
    <property type="entry name" value="KH_dom_type_2"/>
</dbReference>
<organism evidence="12 13">
    <name type="scientific">Caproiciproducens faecalis</name>
    <dbReference type="NCBI Taxonomy" id="2820301"/>
    <lineage>
        <taxon>Bacteria</taxon>
        <taxon>Bacillati</taxon>
        <taxon>Bacillota</taxon>
        <taxon>Clostridia</taxon>
        <taxon>Eubacteriales</taxon>
        <taxon>Acutalibacteraceae</taxon>
        <taxon>Caproiciproducens</taxon>
    </lineage>
</organism>
<dbReference type="RefSeq" id="WP_219964048.1">
    <property type="nucleotide sequence ID" value="NZ_JAGFNZ010000001.1"/>
</dbReference>